<comment type="cofactor">
    <cofactor evidence="1 8">
        <name>heme</name>
        <dbReference type="ChEBI" id="CHEBI:30413"/>
    </cofactor>
</comment>
<reference evidence="12 13" key="1">
    <citation type="journal article" date="2016" name="Genome Biol. Evol.">
        <title>Draft genome sequence of an aflatoxigenic Aspergillus species, A. bombycis.</title>
        <authorList>
            <person name="Moore G.G."/>
            <person name="Mack B.M."/>
            <person name="Beltz S.B."/>
            <person name="Gilbert M.K."/>
        </authorList>
    </citation>
    <scope>NUCLEOTIDE SEQUENCE [LARGE SCALE GENOMIC DNA]</scope>
    <source>
        <strain evidence="13">NRRL 26010</strain>
    </source>
</reference>
<name>A0A1F7ZN05_9EURO</name>
<dbReference type="PROSITE" id="PS00086">
    <property type="entry name" value="CYTOCHROME_P450"/>
    <property type="match status" value="1"/>
</dbReference>
<dbReference type="Pfam" id="PF07859">
    <property type="entry name" value="Abhydrolase_3"/>
    <property type="match status" value="1"/>
</dbReference>
<dbReference type="SUPFAM" id="SSF53474">
    <property type="entry name" value="alpha/beta-Hydrolases"/>
    <property type="match status" value="1"/>
</dbReference>
<evidence type="ECO:0000256" key="1">
    <source>
        <dbReference type="ARBA" id="ARBA00001971"/>
    </source>
</evidence>
<dbReference type="EMBL" id="LYCR01000135">
    <property type="protein sequence ID" value="OGM40679.1"/>
    <property type="molecule type" value="Genomic_DNA"/>
</dbReference>
<dbReference type="InterPro" id="IPR001128">
    <property type="entry name" value="Cyt_P450"/>
</dbReference>
<keyword evidence="7 12" id="KW-0503">Monooxygenase</keyword>
<feature type="domain" description="Alpha/beta hydrolase fold-3" evidence="11">
    <location>
        <begin position="126"/>
        <end position="370"/>
    </location>
</feature>
<comment type="caution">
    <text evidence="12">The sequence shown here is derived from an EMBL/GenBank/DDBJ whole genome shotgun (WGS) entry which is preliminary data.</text>
</comment>
<dbReference type="InterPro" id="IPR017972">
    <property type="entry name" value="Cyt_P450_CS"/>
</dbReference>
<evidence type="ECO:0000313" key="12">
    <source>
        <dbReference type="EMBL" id="OGM40679.1"/>
    </source>
</evidence>
<dbReference type="GO" id="GO:0020037">
    <property type="term" value="F:heme binding"/>
    <property type="evidence" value="ECO:0007669"/>
    <property type="project" value="InterPro"/>
</dbReference>
<evidence type="ECO:0000256" key="4">
    <source>
        <dbReference type="ARBA" id="ARBA00022723"/>
    </source>
</evidence>
<dbReference type="InterPro" id="IPR029058">
    <property type="entry name" value="AB_hydrolase_fold"/>
</dbReference>
<keyword evidence="6 8" id="KW-0408">Iron</keyword>
<dbReference type="InterPro" id="IPR033140">
    <property type="entry name" value="Lipase_GDXG_put_SER_AS"/>
</dbReference>
<dbReference type="GeneID" id="34453970"/>
<dbReference type="InterPro" id="IPR002401">
    <property type="entry name" value="Cyt_P450_E_grp-I"/>
</dbReference>
<dbReference type="PRINTS" id="PR00463">
    <property type="entry name" value="EP450I"/>
</dbReference>
<dbReference type="InterPro" id="IPR013094">
    <property type="entry name" value="AB_hydrolase_3"/>
</dbReference>
<keyword evidence="13" id="KW-1185">Reference proteome</keyword>
<accession>A0A1F7ZN05</accession>
<dbReference type="AlphaFoldDB" id="A0A1F7ZN05"/>
<evidence type="ECO:0000259" key="11">
    <source>
        <dbReference type="Pfam" id="PF07859"/>
    </source>
</evidence>
<dbReference type="RefSeq" id="XP_022384396.1">
    <property type="nucleotide sequence ID" value="XM_022537708.1"/>
</dbReference>
<dbReference type="CDD" id="cd11062">
    <property type="entry name" value="CYP58-like"/>
    <property type="match status" value="1"/>
</dbReference>
<evidence type="ECO:0000256" key="2">
    <source>
        <dbReference type="ARBA" id="ARBA00010617"/>
    </source>
</evidence>
<dbReference type="PRINTS" id="PR00385">
    <property type="entry name" value="P450"/>
</dbReference>
<comment type="similarity">
    <text evidence="2">Belongs to the cytochrome P450 family.</text>
</comment>
<evidence type="ECO:0000256" key="5">
    <source>
        <dbReference type="ARBA" id="ARBA00023002"/>
    </source>
</evidence>
<feature type="active site" evidence="9">
    <location>
        <position position="212"/>
    </location>
</feature>
<dbReference type="GO" id="GO:0016705">
    <property type="term" value="F:oxidoreductase activity, acting on paired donors, with incorporation or reduction of molecular oxygen"/>
    <property type="evidence" value="ECO:0007669"/>
    <property type="project" value="InterPro"/>
</dbReference>
<keyword evidence="10" id="KW-0472">Membrane</keyword>
<dbReference type="Pfam" id="PF00067">
    <property type="entry name" value="p450"/>
    <property type="match status" value="1"/>
</dbReference>
<evidence type="ECO:0000256" key="8">
    <source>
        <dbReference type="PIRSR" id="PIRSR602401-1"/>
    </source>
</evidence>
<sequence>MDFQNAQHLVAAAQKVRAEYLQSAHTTAISVQQKATCRNDPVNGPLWVSKFSLPSPIDDNSRELLLQLIDEANEHQVRYEHSASVPLDFEWVGYRSNVQKDTPEPAIEEQEKFEKLMAETKSPLTILYLYGGSFVFVLPLLNSPSSYRKHAASLAQATGAKVLLVRQRLAPQNPFPAALLDAFQAYLALLSPPGGSPHKAVPASSIVVAGDSSGACLALGLLQVLLRLQRRDATITFHGAKQAPVVPAGMSLLSPVADLTNAFPSFEHNAYCDIFPVPIEKLPYLEKTFPTCPAWPTRPPRANLYCEAGMLAHPLASPAAADDWTGACPLWLGSGQEQIVDASRLVAREVHRAGGSITLREYENMPHTFFFVFRMAPQTKQILAEWAQSIVRFERGERPASSAQFIRARGLTAEPLVVEDLVPFTVQQAQQWIWTKTHGYKVPAFHQEGRSSLAVSPVTPSGTGLTVLWANLITGHTMDALLLLSLVLVALISLLAYRVYFHPLAHIPGPPLAKVSYLYEWYYDLYQSGQFTFQLKDLHRKYGPVIRINPDEVHIDDPDFFDQVFNQTNGRAEKPLRVAEAFGPYPATIGTQSHDLHRLRRSALNPFFPKKSVNDLVPVMRRPIKILRERLQQAAQTGEMLNMKYIYAAVTLDIINAYCFAHEPHNVGQPDFGRKGFDDVDSFLEVSLLNIHIPWAMRFTYSLPDRVNKILAPAMADILDFRRDLSRQVEAIRNGEDMTYKNASHRTVFHELLNSKLPPAELRRDRLRDEAFSLVTAGSGTTSYVLRGTAYHIAANPSVRQRLHDELVANIPDPQQFPTLTTLEQLPYLTAVIQEGLRLCDPVTHRISRQFPDHPLQCRGIFIPANMTVGMTAMLAHPNETIFPEPRVFRPERWLGPDGKQLERYLVPFNRGPRSCLGMNLARAELVLILATVFRQFDFDVSAVRRERDIDVSRDYILGAQARDTPGILVTVREG</sequence>
<evidence type="ECO:0000256" key="6">
    <source>
        <dbReference type="ARBA" id="ARBA00023004"/>
    </source>
</evidence>
<keyword evidence="10" id="KW-1133">Transmembrane helix</keyword>
<evidence type="ECO:0000313" key="13">
    <source>
        <dbReference type="Proteomes" id="UP000179179"/>
    </source>
</evidence>
<keyword evidence="3 8" id="KW-0349">Heme</keyword>
<organism evidence="12 13">
    <name type="scientific">Aspergillus bombycis</name>
    <dbReference type="NCBI Taxonomy" id="109264"/>
    <lineage>
        <taxon>Eukaryota</taxon>
        <taxon>Fungi</taxon>
        <taxon>Dikarya</taxon>
        <taxon>Ascomycota</taxon>
        <taxon>Pezizomycotina</taxon>
        <taxon>Eurotiomycetes</taxon>
        <taxon>Eurotiomycetidae</taxon>
        <taxon>Eurotiales</taxon>
        <taxon>Aspergillaceae</taxon>
        <taxon>Aspergillus</taxon>
    </lineage>
</organism>
<evidence type="ECO:0000256" key="9">
    <source>
        <dbReference type="PROSITE-ProRule" id="PRU10038"/>
    </source>
</evidence>
<keyword evidence="5" id="KW-0560">Oxidoreductase</keyword>
<dbReference type="InterPro" id="IPR050121">
    <property type="entry name" value="Cytochrome_P450_monoxygenase"/>
</dbReference>
<dbReference type="PANTHER" id="PTHR24305:SF157">
    <property type="entry name" value="N-ACETYLTRYPTOPHAN 6-HYDROXYLASE IVOC-RELATED"/>
    <property type="match status" value="1"/>
</dbReference>
<dbReference type="OrthoDB" id="3945418at2759"/>
<dbReference type="Proteomes" id="UP000179179">
    <property type="component" value="Unassembled WGS sequence"/>
</dbReference>
<gene>
    <name evidence="12" type="ORF">ABOM_010580</name>
</gene>
<evidence type="ECO:0000256" key="7">
    <source>
        <dbReference type="ARBA" id="ARBA00023033"/>
    </source>
</evidence>
<protein>
    <submittedName>
        <fullName evidence="12">Putative benzoate 4-monooxygenase cytochrome P450</fullName>
    </submittedName>
</protein>
<dbReference type="Gene3D" id="3.40.50.1820">
    <property type="entry name" value="alpha/beta hydrolase"/>
    <property type="match status" value="1"/>
</dbReference>
<keyword evidence="10" id="KW-0812">Transmembrane</keyword>
<feature type="transmembrane region" description="Helical" evidence="10">
    <location>
        <begin position="480"/>
        <end position="500"/>
    </location>
</feature>
<dbReference type="SUPFAM" id="SSF48264">
    <property type="entry name" value="Cytochrome P450"/>
    <property type="match status" value="1"/>
</dbReference>
<evidence type="ECO:0000256" key="10">
    <source>
        <dbReference type="SAM" id="Phobius"/>
    </source>
</evidence>
<dbReference type="STRING" id="109264.A0A1F7ZN05"/>
<dbReference type="GO" id="GO:0005506">
    <property type="term" value="F:iron ion binding"/>
    <property type="evidence" value="ECO:0007669"/>
    <property type="project" value="InterPro"/>
</dbReference>
<proteinExistence type="inferred from homology"/>
<dbReference type="GO" id="GO:0004497">
    <property type="term" value="F:monooxygenase activity"/>
    <property type="evidence" value="ECO:0007669"/>
    <property type="project" value="UniProtKB-KW"/>
</dbReference>
<evidence type="ECO:0000256" key="3">
    <source>
        <dbReference type="ARBA" id="ARBA00022617"/>
    </source>
</evidence>
<dbReference type="Gene3D" id="1.10.630.10">
    <property type="entry name" value="Cytochrome P450"/>
    <property type="match status" value="1"/>
</dbReference>
<keyword evidence="4 8" id="KW-0479">Metal-binding</keyword>
<dbReference type="PANTHER" id="PTHR24305">
    <property type="entry name" value="CYTOCHROME P450"/>
    <property type="match status" value="1"/>
</dbReference>
<dbReference type="InterPro" id="IPR036396">
    <property type="entry name" value="Cyt_P450_sf"/>
</dbReference>
<dbReference type="GO" id="GO:0016787">
    <property type="term" value="F:hydrolase activity"/>
    <property type="evidence" value="ECO:0007669"/>
    <property type="project" value="InterPro"/>
</dbReference>
<dbReference type="PROSITE" id="PS01174">
    <property type="entry name" value="LIPASE_GDXG_SER"/>
    <property type="match status" value="1"/>
</dbReference>
<feature type="binding site" description="axial binding residue" evidence="8">
    <location>
        <position position="916"/>
    </location>
    <ligand>
        <name>heme</name>
        <dbReference type="ChEBI" id="CHEBI:30413"/>
    </ligand>
    <ligandPart>
        <name>Fe</name>
        <dbReference type="ChEBI" id="CHEBI:18248"/>
    </ligandPart>
</feature>